<comment type="caution">
    <text evidence="8">The sequence shown here is derived from an EMBL/GenBank/DDBJ whole genome shotgun (WGS) entry which is preliminary data.</text>
</comment>
<keyword evidence="3 7" id="KW-1133">Transmembrane helix</keyword>
<name>A0A9P9DKR7_9PLEO</name>
<dbReference type="Pfam" id="PF08592">
    <property type="entry name" value="Anthrone_oxy"/>
    <property type="match status" value="1"/>
</dbReference>
<dbReference type="PANTHER" id="PTHR35042">
    <property type="entry name" value="ANTHRONE OXYGENASE ENCC"/>
    <property type="match status" value="1"/>
</dbReference>
<feature type="region of interest" description="Disordered" evidence="6">
    <location>
        <begin position="135"/>
        <end position="184"/>
    </location>
</feature>
<dbReference type="OrthoDB" id="5954308at2759"/>
<comment type="similarity">
    <text evidence="5">Belongs to the anthrone oxygenase family.</text>
</comment>
<feature type="transmembrane region" description="Helical" evidence="7">
    <location>
        <begin position="12"/>
        <end position="38"/>
    </location>
</feature>
<gene>
    <name evidence="8" type="ORF">B0J11DRAFT_533031</name>
</gene>
<dbReference type="EMBL" id="JAGMWT010000010">
    <property type="protein sequence ID" value="KAH7120968.1"/>
    <property type="molecule type" value="Genomic_DNA"/>
</dbReference>
<feature type="transmembrane region" description="Helical" evidence="7">
    <location>
        <begin position="100"/>
        <end position="122"/>
    </location>
</feature>
<dbReference type="Proteomes" id="UP000700596">
    <property type="component" value="Unassembled WGS sequence"/>
</dbReference>
<comment type="subcellular location">
    <subcellularLocation>
        <location evidence="1">Membrane</location>
        <topology evidence="1">Multi-pass membrane protein</topology>
    </subcellularLocation>
</comment>
<evidence type="ECO:0000256" key="5">
    <source>
        <dbReference type="ARBA" id="ARBA00034313"/>
    </source>
</evidence>
<keyword evidence="4 7" id="KW-0472">Membrane</keyword>
<evidence type="ECO:0000256" key="3">
    <source>
        <dbReference type="ARBA" id="ARBA00022989"/>
    </source>
</evidence>
<evidence type="ECO:0000256" key="2">
    <source>
        <dbReference type="ARBA" id="ARBA00022692"/>
    </source>
</evidence>
<evidence type="ECO:0008006" key="10">
    <source>
        <dbReference type="Google" id="ProtNLM"/>
    </source>
</evidence>
<dbReference type="GO" id="GO:0016020">
    <property type="term" value="C:membrane"/>
    <property type="evidence" value="ECO:0007669"/>
    <property type="project" value="UniProtKB-SubCell"/>
</dbReference>
<feature type="transmembrane region" description="Helical" evidence="7">
    <location>
        <begin position="59"/>
        <end position="80"/>
    </location>
</feature>
<evidence type="ECO:0000313" key="9">
    <source>
        <dbReference type="Proteomes" id="UP000700596"/>
    </source>
</evidence>
<evidence type="ECO:0000256" key="1">
    <source>
        <dbReference type="ARBA" id="ARBA00004141"/>
    </source>
</evidence>
<dbReference type="InterPro" id="IPR013901">
    <property type="entry name" value="Anthrone_oxy"/>
</dbReference>
<keyword evidence="9" id="KW-1185">Reference proteome</keyword>
<keyword evidence="2 7" id="KW-0812">Transmembrane</keyword>
<dbReference type="PANTHER" id="PTHR35042:SF1">
    <property type="entry name" value="DUF1772-DOMAIN-CONTAINING PROTEIN"/>
    <property type="match status" value="1"/>
</dbReference>
<organism evidence="8 9">
    <name type="scientific">Dendryphion nanum</name>
    <dbReference type="NCBI Taxonomy" id="256645"/>
    <lineage>
        <taxon>Eukaryota</taxon>
        <taxon>Fungi</taxon>
        <taxon>Dikarya</taxon>
        <taxon>Ascomycota</taxon>
        <taxon>Pezizomycotina</taxon>
        <taxon>Dothideomycetes</taxon>
        <taxon>Pleosporomycetidae</taxon>
        <taxon>Pleosporales</taxon>
        <taxon>Torulaceae</taxon>
        <taxon>Dendryphion</taxon>
    </lineage>
</organism>
<feature type="transmembrane region" description="Helical" evidence="7">
    <location>
        <begin position="200"/>
        <end position="219"/>
    </location>
</feature>
<accession>A0A9P9DKR7</accession>
<reference evidence="8" key="1">
    <citation type="journal article" date="2021" name="Nat. Commun.">
        <title>Genetic determinants of endophytism in the Arabidopsis root mycobiome.</title>
        <authorList>
            <person name="Mesny F."/>
            <person name="Miyauchi S."/>
            <person name="Thiergart T."/>
            <person name="Pickel B."/>
            <person name="Atanasova L."/>
            <person name="Karlsson M."/>
            <person name="Huettel B."/>
            <person name="Barry K.W."/>
            <person name="Haridas S."/>
            <person name="Chen C."/>
            <person name="Bauer D."/>
            <person name="Andreopoulos W."/>
            <person name="Pangilinan J."/>
            <person name="LaButti K."/>
            <person name="Riley R."/>
            <person name="Lipzen A."/>
            <person name="Clum A."/>
            <person name="Drula E."/>
            <person name="Henrissat B."/>
            <person name="Kohler A."/>
            <person name="Grigoriev I.V."/>
            <person name="Martin F.M."/>
            <person name="Hacquard S."/>
        </authorList>
    </citation>
    <scope>NUCLEOTIDE SEQUENCE</scope>
    <source>
        <strain evidence="8">MPI-CAGE-CH-0243</strain>
    </source>
</reference>
<evidence type="ECO:0000256" key="4">
    <source>
        <dbReference type="ARBA" id="ARBA00023136"/>
    </source>
</evidence>
<evidence type="ECO:0000256" key="7">
    <source>
        <dbReference type="SAM" id="Phobius"/>
    </source>
</evidence>
<evidence type="ECO:0000313" key="8">
    <source>
        <dbReference type="EMBL" id="KAH7120968.1"/>
    </source>
</evidence>
<evidence type="ECO:0000256" key="6">
    <source>
        <dbReference type="SAM" id="MobiDB-lite"/>
    </source>
</evidence>
<dbReference type="AlphaFoldDB" id="A0A9P9DKR7"/>
<protein>
    <recommendedName>
        <fullName evidence="10">DUF1772-domain-containing protein</fullName>
    </recommendedName>
</protein>
<proteinExistence type="inferred from homology"/>
<sequence length="221" mass="23552">MSQYPSLLVKCAQIVGISTAFLGAGGIATLSLFDVPLLRSQPGERSLPMTRWLFSRGSHIFPQVAFVSSTSFVYLAYNAIPQGDRAFLAAIRASCQGGKASFYLAAAVLTLGIAPFTTFVMIPTNFALIQKNEDKGGARSDRSANFGANGGRTAEDSVSGENDVNELSDVSGPQERTIKDTDRKDDDEVRALLSRFSKLNTVRAVLMGLGGFVGLIAALSF</sequence>